<evidence type="ECO:0000259" key="5">
    <source>
        <dbReference type="PROSITE" id="PS50235"/>
    </source>
</evidence>
<evidence type="ECO:0000256" key="1">
    <source>
        <dbReference type="ARBA" id="ARBA00000707"/>
    </source>
</evidence>
<dbReference type="GO" id="GO:0004843">
    <property type="term" value="F:cysteine-type deubiquitinase activity"/>
    <property type="evidence" value="ECO:0007669"/>
    <property type="project" value="UniProtKB-EC"/>
</dbReference>
<dbReference type="InterPro" id="IPR001394">
    <property type="entry name" value="Peptidase_C19_UCH"/>
</dbReference>
<dbReference type="Ensembl" id="ENSMMOT00000011621.1">
    <property type="protein sequence ID" value="ENSMMOP00000011425.1"/>
    <property type="gene ID" value="ENSMMOG00000008785.1"/>
</dbReference>
<dbReference type="EC" id="3.4.19.12" evidence="2"/>
<reference evidence="6" key="2">
    <citation type="submission" date="2025-09" db="UniProtKB">
        <authorList>
            <consortium name="Ensembl"/>
        </authorList>
    </citation>
    <scope>IDENTIFICATION</scope>
</reference>
<protein>
    <recommendedName>
        <fullName evidence="2">ubiquitinyl hydrolase 1</fullName>
        <ecNumber evidence="2">3.4.19.12</ecNumber>
    </recommendedName>
</protein>
<feature type="region of interest" description="Disordered" evidence="4">
    <location>
        <begin position="756"/>
        <end position="797"/>
    </location>
</feature>
<evidence type="ECO:0000313" key="7">
    <source>
        <dbReference type="Proteomes" id="UP000261620"/>
    </source>
</evidence>
<feature type="compositionally biased region" description="Polar residues" evidence="4">
    <location>
        <begin position="1057"/>
        <end position="1075"/>
    </location>
</feature>
<dbReference type="InterPro" id="IPR018200">
    <property type="entry name" value="USP_CS"/>
</dbReference>
<dbReference type="Pfam" id="PF00443">
    <property type="entry name" value="UCH"/>
    <property type="match status" value="1"/>
</dbReference>
<proteinExistence type="predicted"/>
<dbReference type="AlphaFoldDB" id="A0A3Q4B216"/>
<reference evidence="6" key="1">
    <citation type="submission" date="2025-08" db="UniProtKB">
        <authorList>
            <consortium name="Ensembl"/>
        </authorList>
    </citation>
    <scope>IDENTIFICATION</scope>
</reference>
<feature type="region of interest" description="Disordered" evidence="4">
    <location>
        <begin position="986"/>
        <end position="1125"/>
    </location>
</feature>
<feature type="region of interest" description="Disordered" evidence="4">
    <location>
        <begin position="829"/>
        <end position="968"/>
    </location>
</feature>
<feature type="compositionally biased region" description="Basic and acidic residues" evidence="4">
    <location>
        <begin position="986"/>
        <end position="1010"/>
    </location>
</feature>
<dbReference type="CDD" id="cd02674">
    <property type="entry name" value="Peptidase_C19R"/>
    <property type="match status" value="1"/>
</dbReference>
<dbReference type="GO" id="GO:0016579">
    <property type="term" value="P:protein deubiquitination"/>
    <property type="evidence" value="ECO:0007669"/>
    <property type="project" value="InterPro"/>
</dbReference>
<dbReference type="SUPFAM" id="SSF54001">
    <property type="entry name" value="Cysteine proteinases"/>
    <property type="match status" value="1"/>
</dbReference>
<dbReference type="Gene3D" id="3.90.70.10">
    <property type="entry name" value="Cysteine proteinases"/>
    <property type="match status" value="2"/>
</dbReference>
<dbReference type="FunFam" id="3.90.70.10:FF:000048">
    <property type="entry name" value="Ubiquitin carboxyl-terminal hydrolase 31"/>
    <property type="match status" value="1"/>
</dbReference>
<keyword evidence="3" id="KW-0378">Hydrolase</keyword>
<dbReference type="InterPro" id="IPR038765">
    <property type="entry name" value="Papain-like_cys_pep_sf"/>
</dbReference>
<feature type="compositionally biased region" description="Polar residues" evidence="4">
    <location>
        <begin position="873"/>
        <end position="883"/>
    </location>
</feature>
<feature type="compositionally biased region" description="Basic and acidic residues" evidence="4">
    <location>
        <begin position="782"/>
        <end position="796"/>
    </location>
</feature>
<dbReference type="PROSITE" id="PS00972">
    <property type="entry name" value="USP_1"/>
    <property type="match status" value="1"/>
</dbReference>
<evidence type="ECO:0000256" key="4">
    <source>
        <dbReference type="SAM" id="MobiDB-lite"/>
    </source>
</evidence>
<feature type="compositionally biased region" description="Low complexity" evidence="4">
    <location>
        <begin position="890"/>
        <end position="903"/>
    </location>
</feature>
<evidence type="ECO:0000313" key="6">
    <source>
        <dbReference type="Ensembl" id="ENSMMOP00000011425.1"/>
    </source>
</evidence>
<feature type="compositionally biased region" description="Low complexity" evidence="4">
    <location>
        <begin position="832"/>
        <end position="847"/>
    </location>
</feature>
<dbReference type="PANTHER" id="PTHR21646">
    <property type="entry name" value="UBIQUITIN CARBOXYL-TERMINAL HYDROLASE"/>
    <property type="match status" value="1"/>
</dbReference>
<evidence type="ECO:0000256" key="2">
    <source>
        <dbReference type="ARBA" id="ARBA00012759"/>
    </source>
</evidence>
<evidence type="ECO:0000256" key="3">
    <source>
        <dbReference type="ARBA" id="ARBA00022801"/>
    </source>
</evidence>
<dbReference type="STRING" id="94237.ENSMMOP00000011425"/>
<dbReference type="InterPro" id="IPR028889">
    <property type="entry name" value="USP"/>
</dbReference>
<feature type="compositionally biased region" description="Basic and acidic residues" evidence="4">
    <location>
        <begin position="850"/>
        <end position="872"/>
    </location>
</feature>
<feature type="compositionally biased region" description="Basic and acidic residues" evidence="4">
    <location>
        <begin position="946"/>
        <end position="957"/>
    </location>
</feature>
<name>A0A3Q4B216_MOLML</name>
<dbReference type="Proteomes" id="UP000261620">
    <property type="component" value="Unplaced"/>
</dbReference>
<organism evidence="6 7">
    <name type="scientific">Mola mola</name>
    <name type="common">Ocean sunfish</name>
    <name type="synonym">Tetraodon mola</name>
    <dbReference type="NCBI Taxonomy" id="94237"/>
    <lineage>
        <taxon>Eukaryota</taxon>
        <taxon>Metazoa</taxon>
        <taxon>Chordata</taxon>
        <taxon>Craniata</taxon>
        <taxon>Vertebrata</taxon>
        <taxon>Euteleostomi</taxon>
        <taxon>Actinopterygii</taxon>
        <taxon>Neopterygii</taxon>
        <taxon>Teleostei</taxon>
        <taxon>Neoteleostei</taxon>
        <taxon>Acanthomorphata</taxon>
        <taxon>Eupercaria</taxon>
        <taxon>Tetraodontiformes</taxon>
        <taxon>Molidae</taxon>
        <taxon>Mola</taxon>
    </lineage>
</organism>
<accession>A0A3Q4B216</accession>
<dbReference type="PANTHER" id="PTHR21646:SF20">
    <property type="entry name" value="UBIQUITIN CARBOXYL-TERMINAL HYDROLASE 43"/>
    <property type="match status" value="1"/>
</dbReference>
<dbReference type="PROSITE" id="PS50235">
    <property type="entry name" value="USP_3"/>
    <property type="match status" value="1"/>
</dbReference>
<dbReference type="InterPro" id="IPR050185">
    <property type="entry name" value="Ub_carboxyl-term_hydrolase"/>
</dbReference>
<keyword evidence="7" id="KW-1185">Reference proteome</keyword>
<feature type="compositionally biased region" description="Basic and acidic residues" evidence="4">
    <location>
        <begin position="1030"/>
        <end position="1045"/>
    </location>
</feature>
<feature type="domain" description="USP" evidence="5">
    <location>
        <begin position="103"/>
        <end position="680"/>
    </location>
</feature>
<feature type="compositionally biased region" description="Polar residues" evidence="4">
    <location>
        <begin position="924"/>
        <end position="945"/>
    </location>
</feature>
<feature type="compositionally biased region" description="Polar residues" evidence="4">
    <location>
        <begin position="1092"/>
        <end position="1114"/>
    </location>
</feature>
<sequence>KESGEKYKTGGFIRRKSLRSLGNFMGRIIKSLSTLAHFRDAEPPNTEDDDCGFGQSAPGGFKDDCSQVSRVGATKKTSIVSSSQGSVKERLSWCYGDKTPGVLGLKNHGNTCFMNAVVQCLSNTNLLAEYLGLEQYKSDICGTRGEVTEQLASVVRGLWTLEYTPQISVEFKRTVAKYASQFRGNSQHDALEFLLWLLDRVHEDANLSPNNNSNSSYTKTKANAKVSPNLQPAVAEKHDPQTQSNTFDPFLCISLPIPLRLTRSMCVTLVFSTKGHKYLRVGLAVPLFGSISLLRGMVAEEGNISPHQVILSELNSKGFQRSFSDDDDLTAIADSDVVYAFQAPPRLPPSATLSSEYLNQGSSTKVLLLICNTAGSGQQAVRFGPPFLMYEDRSISWDRLQQSILSKLYYLMLNGSQAKVMNAGKLFKIRVVGGSAAYSYLSPQDSRPLCHPAVDRALKFCGSGGPPHVKLIIEWEHKTKEYLFGSIQEEVVRDAESVRNQQQQQLLQQHSCNLDECFQLYTKEEQLAPDDAWKCPHCKQLQQGMVKMSLWTLPDILILHLKRFRQVGERRNKLSTLVRFPMTGLDMAPHVVKRSQSMRNLNSGAWPSSWKHPSGKHQHPADLILPHDYLYDLYAVCNHHAYCRNSVDGQWYSYDDSSVDLVPEDEVCTRGAYILFYERRNTIPPWSASSSVRGSTSSCMSDHWLIRLAGDSKRGSMVSRSSTTCPSSRLDSPESPVFLDNGGFESRQFIRGLQGRSNSMRAPSKTKDTLSKVMPLRWSLGSKERHKPDPVHRSVKEPAPVELVQYLESGRRPQCTKDPIVSLMSEPNSTKNVAEAQASANVQSSSVRSLSHECRAGHESPRVPEGQKRPSEKTSSLIRSKTSQTREETSVNFSSSHSSNTLTSRKDARKQSFKVSQDTEAKRSSNAGVQPSNSTPSLHNGTLRRQTGDGTEKEYHNTYEGNSKTTKAEVIKSHEGLRSFFKGNFLRKDKDSGRSKDGESGKDSGEEGARRTLSRLSMSNRAAGGETGLEEGKFNDSGHRGDEIANGKVGRTPAGTRGSQSSSDIPTKAAQSMRRTASLHHNGMSRAPAPSHSLTMDKSSYGTLQRTRYSTTSLGRKRTVPESSF</sequence>
<comment type="catalytic activity">
    <reaction evidence="1">
        <text>Thiol-dependent hydrolysis of ester, thioester, amide, peptide and isopeptide bonds formed by the C-terminal Gly of ubiquitin (a 76-residue protein attached to proteins as an intracellular targeting signal).</text>
        <dbReference type="EC" id="3.4.19.12"/>
    </reaction>
</comment>
<dbReference type="OMA" id="WKQPGCL"/>